<sequence>MVKRTGTRPRIVVSADGRGVVGHAGARLLADIADATGLTRACSEAFAGLRQRRGGHEPGRIAVDLAVTLADGGKAICDLAVLRDQAALFGPVASDPTAWRLLSIMDSAVLRRLSTARAQAREIAWAQRIDTSGGLPQTTAAGQPVPGLVLDIDASIVICHSEKEAATPTWKKSFGYHPMFCFLDNTREALSGLLREGRTGSNTTTDHITVLDDALTQIPDEYRHGTPILIRSDSAGCTHGLLTHIRNLRATGIDARFSVGVAITEPIRQAILTAKQHLQWVPALDSDGEPRDGADICELTGLVPDDGYPPGTRFIVRREEPHPGAQLSLFDTVEGLRHQVFATDTPPGNGSIQFLEARHRGHARVEDRIRTGKDTGFGRFPSRIFAINAAWLQLALTGIDLLAWTQMLLLHGTLATAEPKKLRYRLLHVAARITHTARQTRLRIAETWPWATDLVTAFDRLTALPQPIT</sequence>
<dbReference type="NCBIfam" id="NF033539">
    <property type="entry name" value="transpos_IS1380"/>
    <property type="match status" value="1"/>
</dbReference>
<keyword evidence="3" id="KW-1185">Reference proteome</keyword>
<accession>A0ABY5ZCA2</accession>
<proteinExistence type="predicted"/>
<evidence type="ECO:0000313" key="3">
    <source>
        <dbReference type="Proteomes" id="UP001058271"/>
    </source>
</evidence>
<dbReference type="Pfam" id="PF13701">
    <property type="entry name" value="DDE_Tnp_1_4"/>
    <property type="match status" value="1"/>
</dbReference>
<evidence type="ECO:0000259" key="1">
    <source>
        <dbReference type="Pfam" id="PF13701"/>
    </source>
</evidence>
<protein>
    <submittedName>
        <fullName evidence="2">IS1380 family transposase</fullName>
    </submittedName>
</protein>
<dbReference type="InterPro" id="IPR047960">
    <property type="entry name" value="Transpos_IS1380"/>
</dbReference>
<dbReference type="RefSeq" id="WP_260729128.1">
    <property type="nucleotide sequence ID" value="NZ_BAAABS010000076.1"/>
</dbReference>
<organism evidence="2 3">
    <name type="scientific">Dactylosporangium roseum</name>
    <dbReference type="NCBI Taxonomy" id="47989"/>
    <lineage>
        <taxon>Bacteria</taxon>
        <taxon>Bacillati</taxon>
        <taxon>Actinomycetota</taxon>
        <taxon>Actinomycetes</taxon>
        <taxon>Micromonosporales</taxon>
        <taxon>Micromonosporaceae</taxon>
        <taxon>Dactylosporangium</taxon>
    </lineage>
</organism>
<dbReference type="Proteomes" id="UP001058271">
    <property type="component" value="Chromosome"/>
</dbReference>
<reference evidence="2" key="1">
    <citation type="submission" date="2021-04" db="EMBL/GenBank/DDBJ databases">
        <title>Biosynthetic gene clusters of Dactylosporangioum roseum.</title>
        <authorList>
            <person name="Hartkoorn R.C."/>
            <person name="Beaudoing E."/>
            <person name="Hot D."/>
            <person name="Moureu S."/>
        </authorList>
    </citation>
    <scope>NUCLEOTIDE SEQUENCE</scope>
    <source>
        <strain evidence="2">NRRL B-16295</strain>
    </source>
</reference>
<dbReference type="InterPro" id="IPR025668">
    <property type="entry name" value="Tnp_DDE_dom"/>
</dbReference>
<feature type="domain" description="Transposase DDE" evidence="1">
    <location>
        <begin position="5"/>
        <end position="465"/>
    </location>
</feature>
<gene>
    <name evidence="2" type="ORF">Drose_16655</name>
</gene>
<name>A0ABY5ZCA2_9ACTN</name>
<dbReference type="EMBL" id="CP073721">
    <property type="protein sequence ID" value="UWZ39699.1"/>
    <property type="molecule type" value="Genomic_DNA"/>
</dbReference>
<evidence type="ECO:0000313" key="2">
    <source>
        <dbReference type="EMBL" id="UWZ39699.1"/>
    </source>
</evidence>